<evidence type="ECO:0000259" key="4">
    <source>
        <dbReference type="SMART" id="SM00848"/>
    </source>
</evidence>
<organism evidence="5 6">
    <name type="scientific">Bodo saltans</name>
    <name type="common">Flagellated protozoan</name>
    <dbReference type="NCBI Taxonomy" id="75058"/>
    <lineage>
        <taxon>Eukaryota</taxon>
        <taxon>Discoba</taxon>
        <taxon>Euglenozoa</taxon>
        <taxon>Kinetoplastea</taxon>
        <taxon>Metakinetoplastina</taxon>
        <taxon>Eubodonida</taxon>
        <taxon>Bodonidae</taxon>
        <taxon>Bodo</taxon>
    </lineage>
</organism>
<dbReference type="InterPro" id="IPR013128">
    <property type="entry name" value="Peptidase_C1A"/>
</dbReference>
<dbReference type="GO" id="GO:0006508">
    <property type="term" value="P:proteolysis"/>
    <property type="evidence" value="ECO:0007669"/>
    <property type="project" value="InterPro"/>
</dbReference>
<dbReference type="Proteomes" id="UP000051952">
    <property type="component" value="Unassembled WGS sequence"/>
</dbReference>
<feature type="domain" description="Peptidase C1A papain C-terminal" evidence="3">
    <location>
        <begin position="117"/>
        <end position="328"/>
    </location>
</feature>
<evidence type="ECO:0000256" key="2">
    <source>
        <dbReference type="SAM" id="SignalP"/>
    </source>
</evidence>
<dbReference type="PANTHER" id="PTHR12411">
    <property type="entry name" value="CYSTEINE PROTEASE FAMILY C1-RELATED"/>
    <property type="match status" value="1"/>
</dbReference>
<feature type="signal peptide" evidence="2">
    <location>
        <begin position="1"/>
        <end position="19"/>
    </location>
</feature>
<sequence>MKLISTAYLLACCIALVLALVDAVHVAQHQPPTTHPATFDQFVEFYGKKYDSAEERDGRRAVFEANQLRTAGIATAGVTKFSDLTPEEFRQKYLTLRSDNTRKPASGHTAQVDVSALPRSVDYRLEGAVTPIPDQGQCSTIICAFGFATAAEGINKLVNGKLIPLSAQEGMACSNEQSCGCYLRATFEWFLTNQSGRVDTNESYPLALDQCGVAVCDLEDRVEGARINEIVYVPSDESAIQAEVAKTGPVTVEVVAVSWQTYTGGVMSDCQYGQIDHVATVIGYTLDAPVPYWILKNWWGTDWGEEGYIYLAMGSNQCNMTHEPLTVHVAQN</sequence>
<dbReference type="CDD" id="cd02248">
    <property type="entry name" value="Peptidase_C1A"/>
    <property type="match status" value="1"/>
</dbReference>
<keyword evidence="6" id="KW-1185">Reference proteome</keyword>
<feature type="chain" id="PRO_5018597268" evidence="2">
    <location>
        <begin position="20"/>
        <end position="332"/>
    </location>
</feature>
<reference evidence="6" key="1">
    <citation type="submission" date="2015-09" db="EMBL/GenBank/DDBJ databases">
        <authorList>
            <consortium name="Pathogen Informatics"/>
        </authorList>
    </citation>
    <scope>NUCLEOTIDE SEQUENCE [LARGE SCALE GENOMIC DNA]</scope>
    <source>
        <strain evidence="6">Lake Konstanz</strain>
    </source>
</reference>
<name>A0A0S4IY45_BODSA</name>
<comment type="similarity">
    <text evidence="1">Belongs to the peptidase C1 family.</text>
</comment>
<proteinExistence type="inferred from homology"/>
<dbReference type="Pfam" id="PF08246">
    <property type="entry name" value="Inhibitor_I29"/>
    <property type="match status" value="1"/>
</dbReference>
<evidence type="ECO:0000259" key="3">
    <source>
        <dbReference type="SMART" id="SM00645"/>
    </source>
</evidence>
<dbReference type="AlphaFoldDB" id="A0A0S4IY45"/>
<protein>
    <submittedName>
        <fullName evidence="5">Peptidase, putative</fullName>
    </submittedName>
</protein>
<dbReference type="InterPro" id="IPR000668">
    <property type="entry name" value="Peptidase_C1A_C"/>
</dbReference>
<dbReference type="Pfam" id="PF00112">
    <property type="entry name" value="Peptidase_C1"/>
    <property type="match status" value="1"/>
</dbReference>
<dbReference type="OMA" id="CCACFFA"/>
<dbReference type="EMBL" id="CYKH01000650">
    <property type="protein sequence ID" value="CUG09923.1"/>
    <property type="molecule type" value="Genomic_DNA"/>
</dbReference>
<evidence type="ECO:0000256" key="1">
    <source>
        <dbReference type="ARBA" id="ARBA00008455"/>
    </source>
</evidence>
<dbReference type="SMART" id="SM00645">
    <property type="entry name" value="Pept_C1"/>
    <property type="match status" value="1"/>
</dbReference>
<dbReference type="InterPro" id="IPR013201">
    <property type="entry name" value="Prot_inhib_I29"/>
</dbReference>
<dbReference type="SMART" id="SM00848">
    <property type="entry name" value="Inhibitor_I29"/>
    <property type="match status" value="1"/>
</dbReference>
<dbReference type="GO" id="GO:0008234">
    <property type="term" value="F:cysteine-type peptidase activity"/>
    <property type="evidence" value="ECO:0007669"/>
    <property type="project" value="InterPro"/>
</dbReference>
<dbReference type="VEuPathDB" id="TriTrypDB:BSAL_74365"/>
<keyword evidence="2" id="KW-0732">Signal</keyword>
<dbReference type="InterPro" id="IPR038765">
    <property type="entry name" value="Papain-like_cys_pep_sf"/>
</dbReference>
<evidence type="ECO:0000313" key="5">
    <source>
        <dbReference type="EMBL" id="CUG09923.1"/>
    </source>
</evidence>
<dbReference type="SUPFAM" id="SSF54001">
    <property type="entry name" value="Cysteine proteinases"/>
    <property type="match status" value="1"/>
</dbReference>
<gene>
    <name evidence="5" type="ORF">BSAL_74365</name>
</gene>
<feature type="domain" description="Cathepsin propeptide inhibitor" evidence="4">
    <location>
        <begin position="39"/>
        <end position="89"/>
    </location>
</feature>
<dbReference type="InterPro" id="IPR039417">
    <property type="entry name" value="Peptidase_C1A_papain-like"/>
</dbReference>
<accession>A0A0S4IY45</accession>
<evidence type="ECO:0000313" key="6">
    <source>
        <dbReference type="Proteomes" id="UP000051952"/>
    </source>
</evidence>
<dbReference type="Gene3D" id="3.90.70.10">
    <property type="entry name" value="Cysteine proteinases"/>
    <property type="match status" value="1"/>
</dbReference>
<dbReference type="OrthoDB" id="498368at2759"/>